<protein>
    <submittedName>
        <fullName evidence="1">Uncharacterized protein</fullName>
    </submittedName>
</protein>
<accession>A0ABU1L8W6</accession>
<evidence type="ECO:0000313" key="1">
    <source>
        <dbReference type="EMBL" id="MDR6403150.1"/>
    </source>
</evidence>
<evidence type="ECO:0000313" key="2">
    <source>
        <dbReference type="Proteomes" id="UP001184853"/>
    </source>
</evidence>
<organism evidence="1 2">
    <name type="scientific">Chryseobacterium geocarposphaerae</name>
    <dbReference type="NCBI Taxonomy" id="1416776"/>
    <lineage>
        <taxon>Bacteria</taxon>
        <taxon>Pseudomonadati</taxon>
        <taxon>Bacteroidota</taxon>
        <taxon>Flavobacteriia</taxon>
        <taxon>Flavobacteriales</taxon>
        <taxon>Weeksellaceae</taxon>
        <taxon>Chryseobacterium group</taxon>
        <taxon>Chryseobacterium</taxon>
    </lineage>
</organism>
<gene>
    <name evidence="1" type="ORF">J2781_000054</name>
</gene>
<name>A0ABU1L8W6_9FLAO</name>
<sequence length="50" mass="5741">MLQKLFFNESKGKLLLHMAVRGWVIVQGTYKMFGACARIASLIIAFFYNN</sequence>
<dbReference type="Proteomes" id="UP001184853">
    <property type="component" value="Unassembled WGS sequence"/>
</dbReference>
<keyword evidence="2" id="KW-1185">Reference proteome</keyword>
<proteinExistence type="predicted"/>
<comment type="caution">
    <text evidence="1">The sequence shown here is derived from an EMBL/GenBank/DDBJ whole genome shotgun (WGS) entry which is preliminary data.</text>
</comment>
<reference evidence="1 2" key="1">
    <citation type="submission" date="2023-07" db="EMBL/GenBank/DDBJ databases">
        <title>Sorghum-associated microbial communities from plants grown in Nebraska, USA.</title>
        <authorList>
            <person name="Schachtman D."/>
        </authorList>
    </citation>
    <scope>NUCLEOTIDE SEQUENCE [LARGE SCALE GENOMIC DNA]</scope>
    <source>
        <strain evidence="1 2">DS1709</strain>
    </source>
</reference>
<dbReference type="EMBL" id="JAVDQS010000001">
    <property type="protein sequence ID" value="MDR6403150.1"/>
    <property type="molecule type" value="Genomic_DNA"/>
</dbReference>